<sequence>MTTSRWRSLGLGAALLAGGTLLALPPAGSGTPSTVLVSAGAAWPQAQRGTVQPQLADGTEYRPGIFLDATTSIGTAETPDGRFLRLLEVGADATVRELRRLPRAQHPSFQTFAIAGDVLVWVEGTGGGRPALWTAGVKGGSPARQLTADLGRATFYQSDYDLVIADGRVLWAAAGAGGATEIRSIPLAGGSVGIRPQAGTWKLSAYPWLVNGVNDAAGATLLRDLTTGREVKVARADKRATTACGPVWCRIAALAEDGTNRIELMHPDGTGRERIAGDAATTVITDVAPLDRFDVLALAGPNSELTGNNQLVVFELATRQTIEISPDAGSVSYRAGVLWWTTGNLDGIVWHSLDLRTI</sequence>
<gene>
    <name evidence="2" type="ORF">AFR_17725</name>
</gene>
<proteinExistence type="predicted"/>
<dbReference type="AlphaFoldDB" id="U5VXV4"/>
<organism evidence="2 3">
    <name type="scientific">Actinoplanes friuliensis DSM 7358</name>
    <dbReference type="NCBI Taxonomy" id="1246995"/>
    <lineage>
        <taxon>Bacteria</taxon>
        <taxon>Bacillati</taxon>
        <taxon>Actinomycetota</taxon>
        <taxon>Actinomycetes</taxon>
        <taxon>Micromonosporales</taxon>
        <taxon>Micromonosporaceae</taxon>
        <taxon>Actinoplanes</taxon>
    </lineage>
</organism>
<evidence type="ECO:0000256" key="1">
    <source>
        <dbReference type="SAM" id="SignalP"/>
    </source>
</evidence>
<dbReference type="STRING" id="1246995.AFR_17725"/>
<dbReference type="OrthoDB" id="3343876at2"/>
<dbReference type="eggNOG" id="ENOG503410I">
    <property type="taxonomic scope" value="Bacteria"/>
</dbReference>
<dbReference type="KEGG" id="afs:AFR_17725"/>
<reference evidence="2 3" key="1">
    <citation type="journal article" date="2014" name="J. Biotechnol.">
        <title>Complete genome sequence of the actinobacterium Actinoplanes friuliensis HAG 010964, producer of the lipopeptide antibiotic friulimycin.</title>
        <authorList>
            <person name="Ruckert C."/>
            <person name="Szczepanowski R."/>
            <person name="Albersmeier A."/>
            <person name="Goesmann A."/>
            <person name="Fischer N."/>
            <person name="Steinkamper A."/>
            <person name="Puhler A."/>
            <person name="Biener R."/>
            <person name="Schwartz D."/>
            <person name="Kalinowski J."/>
        </authorList>
    </citation>
    <scope>NUCLEOTIDE SEQUENCE [LARGE SCALE GENOMIC DNA]</scope>
    <source>
        <strain evidence="2 3">DSM 7358</strain>
    </source>
</reference>
<evidence type="ECO:0000313" key="3">
    <source>
        <dbReference type="Proteomes" id="UP000017746"/>
    </source>
</evidence>
<keyword evidence="3" id="KW-1185">Reference proteome</keyword>
<dbReference type="EMBL" id="CP006272">
    <property type="protein sequence ID" value="AGZ41823.1"/>
    <property type="molecule type" value="Genomic_DNA"/>
</dbReference>
<accession>U5VXV4</accession>
<name>U5VXV4_9ACTN</name>
<dbReference type="Proteomes" id="UP000017746">
    <property type="component" value="Chromosome"/>
</dbReference>
<dbReference type="RefSeq" id="WP_023362119.1">
    <property type="nucleotide sequence ID" value="NC_022657.1"/>
</dbReference>
<dbReference type="HOGENOM" id="CLU_784435_0_0_11"/>
<keyword evidence="1" id="KW-0732">Signal</keyword>
<evidence type="ECO:0000313" key="2">
    <source>
        <dbReference type="EMBL" id="AGZ41823.1"/>
    </source>
</evidence>
<feature type="chain" id="PRO_5038374899" evidence="1">
    <location>
        <begin position="24"/>
        <end position="358"/>
    </location>
</feature>
<protein>
    <submittedName>
        <fullName evidence="2">Uncharacterized protein</fullName>
    </submittedName>
</protein>
<dbReference type="PATRIC" id="fig|1246995.3.peg.3594"/>
<feature type="signal peptide" evidence="1">
    <location>
        <begin position="1"/>
        <end position="23"/>
    </location>
</feature>